<dbReference type="GO" id="GO:0035861">
    <property type="term" value="C:site of double-strand break"/>
    <property type="evidence" value="ECO:0007669"/>
    <property type="project" value="TreeGrafter"/>
</dbReference>
<dbReference type="PANTHER" id="PTHR16017">
    <property type="entry name" value="GASTRULATION DEFECTIVE PROTEIN 1-RELATED"/>
    <property type="match status" value="1"/>
</dbReference>
<dbReference type="Pfam" id="PF00400">
    <property type="entry name" value="WD40"/>
    <property type="match status" value="4"/>
</dbReference>
<name>A0A835EYL2_9POAL</name>
<feature type="repeat" description="WD" evidence="3">
    <location>
        <begin position="226"/>
        <end position="268"/>
    </location>
</feature>
<feature type="compositionally biased region" description="Basic and acidic residues" evidence="4">
    <location>
        <begin position="502"/>
        <end position="515"/>
    </location>
</feature>
<proteinExistence type="predicted"/>
<dbReference type="InterPro" id="IPR001680">
    <property type="entry name" value="WD40_rpt"/>
</dbReference>
<keyword evidence="1 3" id="KW-0853">WD repeat</keyword>
<reference evidence="5" key="1">
    <citation type="submission" date="2020-07" db="EMBL/GenBank/DDBJ databases">
        <title>Genome sequence and genetic diversity analysis of an under-domesticated orphan crop, white fonio (Digitaria exilis).</title>
        <authorList>
            <person name="Bennetzen J.L."/>
            <person name="Chen S."/>
            <person name="Ma X."/>
            <person name="Wang X."/>
            <person name="Yssel A.E.J."/>
            <person name="Chaluvadi S.R."/>
            <person name="Johnson M."/>
            <person name="Gangashetty P."/>
            <person name="Hamidou F."/>
            <person name="Sanogo M.D."/>
            <person name="Zwaenepoel A."/>
            <person name="Wallace J."/>
            <person name="Van De Peer Y."/>
            <person name="Van Deynze A."/>
        </authorList>
    </citation>
    <scope>NUCLEOTIDE SEQUENCE</scope>
    <source>
        <tissue evidence="5">Leaves</tissue>
    </source>
</reference>
<feature type="region of interest" description="Disordered" evidence="4">
    <location>
        <begin position="20"/>
        <end position="137"/>
    </location>
</feature>
<evidence type="ECO:0000256" key="4">
    <source>
        <dbReference type="SAM" id="MobiDB-lite"/>
    </source>
</evidence>
<dbReference type="InterPro" id="IPR020472">
    <property type="entry name" value="WD40_PAC1"/>
</dbReference>
<comment type="caution">
    <text evidence="5">The sequence shown here is derived from an EMBL/GenBank/DDBJ whole genome shotgun (WGS) entry which is preliminary data.</text>
</comment>
<evidence type="ECO:0008006" key="7">
    <source>
        <dbReference type="Google" id="ProtNLM"/>
    </source>
</evidence>
<dbReference type="Gene3D" id="2.130.10.10">
    <property type="entry name" value="YVTN repeat-like/Quinoprotein amine dehydrogenase"/>
    <property type="match status" value="2"/>
</dbReference>
<evidence type="ECO:0000313" key="5">
    <source>
        <dbReference type="EMBL" id="KAF8723023.1"/>
    </source>
</evidence>
<keyword evidence="2" id="KW-0677">Repeat</keyword>
<organism evidence="5 6">
    <name type="scientific">Digitaria exilis</name>
    <dbReference type="NCBI Taxonomy" id="1010633"/>
    <lineage>
        <taxon>Eukaryota</taxon>
        <taxon>Viridiplantae</taxon>
        <taxon>Streptophyta</taxon>
        <taxon>Embryophyta</taxon>
        <taxon>Tracheophyta</taxon>
        <taxon>Spermatophyta</taxon>
        <taxon>Magnoliopsida</taxon>
        <taxon>Liliopsida</taxon>
        <taxon>Poales</taxon>
        <taxon>Poaceae</taxon>
        <taxon>PACMAD clade</taxon>
        <taxon>Panicoideae</taxon>
        <taxon>Panicodae</taxon>
        <taxon>Paniceae</taxon>
        <taxon>Anthephorinae</taxon>
        <taxon>Digitaria</taxon>
    </lineage>
</organism>
<dbReference type="PROSITE" id="PS50082">
    <property type="entry name" value="WD_REPEATS_2"/>
    <property type="match status" value="4"/>
</dbReference>
<dbReference type="InterPro" id="IPR015943">
    <property type="entry name" value="WD40/YVTN_repeat-like_dom_sf"/>
</dbReference>
<feature type="repeat" description="WD" evidence="3">
    <location>
        <begin position="275"/>
        <end position="311"/>
    </location>
</feature>
<feature type="region of interest" description="Disordered" evidence="4">
    <location>
        <begin position="598"/>
        <end position="621"/>
    </location>
</feature>
<dbReference type="AlphaFoldDB" id="A0A835EYL2"/>
<dbReference type="PROSITE" id="PS50294">
    <property type="entry name" value="WD_REPEATS_REGION"/>
    <property type="match status" value="3"/>
</dbReference>
<evidence type="ECO:0000256" key="1">
    <source>
        <dbReference type="ARBA" id="ARBA00022574"/>
    </source>
</evidence>
<feature type="compositionally biased region" description="Acidic residues" evidence="4">
    <location>
        <begin position="119"/>
        <end position="131"/>
    </location>
</feature>
<accession>A0A835EYL2</accession>
<evidence type="ECO:0000256" key="2">
    <source>
        <dbReference type="ARBA" id="ARBA00022737"/>
    </source>
</evidence>
<dbReference type="GO" id="GO:0005634">
    <property type="term" value="C:nucleus"/>
    <property type="evidence" value="ECO:0007669"/>
    <property type="project" value="TreeGrafter"/>
</dbReference>
<dbReference type="OrthoDB" id="10264376at2759"/>
<feature type="region of interest" description="Disordered" evidence="4">
    <location>
        <begin position="493"/>
        <end position="525"/>
    </location>
</feature>
<dbReference type="PROSITE" id="PS00678">
    <property type="entry name" value="WD_REPEATS_1"/>
    <property type="match status" value="1"/>
</dbReference>
<dbReference type="SMART" id="SM00320">
    <property type="entry name" value="WD40"/>
    <property type="match status" value="4"/>
</dbReference>
<dbReference type="FunFam" id="2.130.10.10:FF:000245">
    <property type="entry name" value="WD repeat-containing protein 70"/>
    <property type="match status" value="1"/>
</dbReference>
<dbReference type="PANTHER" id="PTHR16017:SF0">
    <property type="entry name" value="WD REPEAT-CONTAINING PROTEIN 70"/>
    <property type="match status" value="1"/>
</dbReference>
<dbReference type="Proteomes" id="UP000636709">
    <property type="component" value="Unassembled WGS sequence"/>
</dbReference>
<dbReference type="SUPFAM" id="SSF50978">
    <property type="entry name" value="WD40 repeat-like"/>
    <property type="match status" value="1"/>
</dbReference>
<evidence type="ECO:0000313" key="6">
    <source>
        <dbReference type="Proteomes" id="UP000636709"/>
    </source>
</evidence>
<dbReference type="EMBL" id="JACEFO010001669">
    <property type="protein sequence ID" value="KAF8723023.1"/>
    <property type="molecule type" value="Genomic_DNA"/>
</dbReference>
<protein>
    <recommendedName>
        <fullName evidence="7">Transducin/WD40 repeat-like superfamily protein</fullName>
    </recommendedName>
</protein>
<feature type="repeat" description="WD" evidence="3">
    <location>
        <begin position="321"/>
        <end position="362"/>
    </location>
</feature>
<keyword evidence="6" id="KW-1185">Reference proteome</keyword>
<dbReference type="InterPro" id="IPR036322">
    <property type="entry name" value="WD40_repeat_dom_sf"/>
</dbReference>
<dbReference type="InterPro" id="IPR019775">
    <property type="entry name" value="WD40_repeat_CS"/>
</dbReference>
<sequence>MADGGEMDEEAMRAFFPLSFGKAPARPGSAASSAAHSTTLRKPPNPSSPKPSASTAADDDSGAMIGPPRPPSAPAGEEDDEDGGGMIGPPRPPPPSARGKGEDEDGGDMIGPPRPPPAEEGDDDDMEDDGDGGFNRIPLSNEIVLRGHTKVVSALAVDHTGSRVLSGSYDYTVRMYDFQEFPNTFTRRAERNVIYAYALNQIYDRDGLTLGEFVKGDMYIRDLKNTKGHISGLTGGEWNPKSKETILTSSEDGSIRLWDVSDFQSQKQVIKPKLVRPMRIPVTSCAWDHEGKRIVAGIGDGSIQLWTIKAGWGSRPDIHVEKTHTEDITGVKFSTDGQILLSRSMDSTLKIWDLRKMKTFLKVFEDLPNNYAETNAAFSPDEQLIFTGTSIEKDGDNGGLLYFFDRKKLELVSRVGVSPHYSVIRCLWHPRINQVFATVGDKKEGGTHILYDPSISQRGALVCVGRAPRKKSVDDFEVQPVIHNPHALPLFRDQPSRKRQREKILKDPLKSHKPEAPVNGPGHGGRVGTTKGSLLTQYLLKFFFVCSIITIGVQLTPHVLSLYVLQEGGLIKETWMDEDPREAILKYADAAEKDPKFIAPAYSQTQPKPVFAESDSDNEEK</sequence>
<feature type="repeat" description="WD" evidence="3">
    <location>
        <begin position="145"/>
        <end position="186"/>
    </location>
</feature>
<dbReference type="PRINTS" id="PR00320">
    <property type="entry name" value="GPROTEINBRPT"/>
</dbReference>
<dbReference type="InterPro" id="IPR051858">
    <property type="entry name" value="WD_repeat_GAD-1"/>
</dbReference>
<evidence type="ECO:0000256" key="3">
    <source>
        <dbReference type="PROSITE-ProRule" id="PRU00221"/>
    </source>
</evidence>
<gene>
    <name evidence="5" type="ORF">HU200_022170</name>
</gene>